<evidence type="ECO:0000259" key="1">
    <source>
        <dbReference type="Pfam" id="PF16261"/>
    </source>
</evidence>
<proteinExistence type="predicted"/>
<dbReference type="Proteomes" id="UP001161389">
    <property type="component" value="Unassembled WGS sequence"/>
</dbReference>
<organism evidence="2 3">
    <name type="scientific">Litoribrevibacter albus</name>
    <dbReference type="NCBI Taxonomy" id="1473156"/>
    <lineage>
        <taxon>Bacteria</taxon>
        <taxon>Pseudomonadati</taxon>
        <taxon>Pseudomonadota</taxon>
        <taxon>Gammaproteobacteria</taxon>
        <taxon>Oceanospirillales</taxon>
        <taxon>Oceanospirillaceae</taxon>
        <taxon>Litoribrevibacter</taxon>
    </lineage>
</organism>
<protein>
    <submittedName>
        <fullName evidence="2">TIGR03032 family protein</fullName>
    </submittedName>
</protein>
<dbReference type="NCBIfam" id="TIGR03032">
    <property type="entry name" value="TIGR03032 family protein"/>
    <property type="match status" value="1"/>
</dbReference>
<dbReference type="EMBL" id="BSNM01000003">
    <property type="protein sequence ID" value="GLQ30246.1"/>
    <property type="molecule type" value="Genomic_DNA"/>
</dbReference>
<dbReference type="Pfam" id="PF16261">
    <property type="entry name" value="DUF4915"/>
    <property type="match status" value="1"/>
</dbReference>
<accession>A0AA37S6Z9</accession>
<dbReference type="InterPro" id="IPR017481">
    <property type="entry name" value="CHP03032"/>
</dbReference>
<comment type="caution">
    <text evidence="2">The sequence shown here is derived from an EMBL/GenBank/DDBJ whole genome shotgun (WGS) entry which is preliminary data.</text>
</comment>
<name>A0AA37S6Z9_9GAMM</name>
<reference evidence="2" key="1">
    <citation type="journal article" date="2014" name="Int. J. Syst. Evol. Microbiol.">
        <title>Complete genome sequence of Corynebacterium casei LMG S-19264T (=DSM 44701T), isolated from a smear-ripened cheese.</title>
        <authorList>
            <consortium name="US DOE Joint Genome Institute (JGI-PGF)"/>
            <person name="Walter F."/>
            <person name="Albersmeier A."/>
            <person name="Kalinowski J."/>
            <person name="Ruckert C."/>
        </authorList>
    </citation>
    <scope>NUCLEOTIDE SEQUENCE</scope>
    <source>
        <strain evidence="2">NBRC 110071</strain>
    </source>
</reference>
<dbReference type="SUPFAM" id="SSF63825">
    <property type="entry name" value="YWTD domain"/>
    <property type="match status" value="1"/>
</dbReference>
<evidence type="ECO:0000313" key="2">
    <source>
        <dbReference type="EMBL" id="GLQ30246.1"/>
    </source>
</evidence>
<feature type="domain" description="Conserved hypothetical protein CHP03032" evidence="1">
    <location>
        <begin position="19"/>
        <end position="366"/>
    </location>
</feature>
<gene>
    <name evidence="2" type="ORF">GCM10007876_07240</name>
</gene>
<dbReference type="AlphaFoldDB" id="A0AA37S6Z9"/>
<evidence type="ECO:0000313" key="3">
    <source>
        <dbReference type="Proteomes" id="UP001161389"/>
    </source>
</evidence>
<reference evidence="2" key="2">
    <citation type="submission" date="2023-01" db="EMBL/GenBank/DDBJ databases">
        <title>Draft genome sequence of Litoribrevibacter albus strain NBRC 110071.</title>
        <authorList>
            <person name="Sun Q."/>
            <person name="Mori K."/>
        </authorList>
    </citation>
    <scope>NUCLEOTIDE SEQUENCE</scope>
    <source>
        <strain evidence="2">NBRC 110071</strain>
    </source>
</reference>
<dbReference type="RefSeq" id="WP_284378878.1">
    <property type="nucleotide sequence ID" value="NZ_BSNM01000003.1"/>
</dbReference>
<keyword evidence="3" id="KW-1185">Reference proteome</keyword>
<sequence length="385" mass="43776">MTQQTSEDQFDLRSVYSDNLPQILKVLNISLVITSYQAGQLILIRSDGDTVTTCSKEFPRPMGVYADQHHLTLGTATQVIDFQRCDGLLDQVRSGYLDNEQELTKKILEKDEKAMEAFLNERRKTINQVKKANALYLHRAAITTGMINIHDIAWGDEGLWVVNSTFSCLATLAPDSSFIARWKPPFISELVPEDRCHLNGMAMRDGKPRYVTTFNKENRRDSWAEEQQFDDGTLIDVQTSKILVDGMIMPHSPRYHEGKIYVCESGRGLVWRVDPESGAKTQMIQLPGFLRGMTFLDDIMLVGLSRVRDSDSNKDMPLRQEGIETVSGVWLINLNDDSVIAYIKFEDDVDQIYDIGIIPNGSFPELLDVNNPLIRHLYDYAEDLM</sequence>